<accession>A0ABS8YUM5</accession>
<organism evidence="2 3">
    <name type="scientific">Rhodobacter flavimaris</name>
    <dbReference type="NCBI Taxonomy" id="2907145"/>
    <lineage>
        <taxon>Bacteria</taxon>
        <taxon>Pseudomonadati</taxon>
        <taxon>Pseudomonadota</taxon>
        <taxon>Alphaproteobacteria</taxon>
        <taxon>Rhodobacterales</taxon>
        <taxon>Rhodobacter group</taxon>
        <taxon>Rhodobacter</taxon>
    </lineage>
</organism>
<evidence type="ECO:0000313" key="3">
    <source>
        <dbReference type="Proteomes" id="UP001521181"/>
    </source>
</evidence>
<gene>
    <name evidence="2" type="ORF">LZA78_04745</name>
</gene>
<name>A0ABS8YUM5_9RHOB</name>
<proteinExistence type="predicted"/>
<keyword evidence="3" id="KW-1185">Reference proteome</keyword>
<dbReference type="InterPro" id="IPR021322">
    <property type="entry name" value="DUF2924"/>
</dbReference>
<evidence type="ECO:0000313" key="2">
    <source>
        <dbReference type="EMBL" id="MCE5972780.1"/>
    </source>
</evidence>
<comment type="caution">
    <text evidence="2">The sequence shown here is derived from an EMBL/GenBank/DDBJ whole genome shotgun (WGS) entry which is preliminary data.</text>
</comment>
<reference evidence="2 3" key="1">
    <citation type="submission" date="2021-12" db="EMBL/GenBank/DDBJ databases">
        <title>Sinirhodobacter sp. WL0062 is a bacterium isolated from seawater.</title>
        <authorList>
            <person name="Wang L."/>
            <person name="He W."/>
            <person name="Zhang D.-F."/>
        </authorList>
    </citation>
    <scope>NUCLEOTIDE SEQUENCE [LARGE SCALE GENOMIC DNA]</scope>
    <source>
        <strain evidence="2 3">WL0062</strain>
    </source>
</reference>
<dbReference type="Proteomes" id="UP001521181">
    <property type="component" value="Unassembled WGS sequence"/>
</dbReference>
<feature type="region of interest" description="Disordered" evidence="1">
    <location>
        <begin position="1"/>
        <end position="28"/>
    </location>
</feature>
<evidence type="ECO:0000256" key="1">
    <source>
        <dbReference type="SAM" id="MobiDB-lite"/>
    </source>
</evidence>
<dbReference type="RefSeq" id="WP_233675795.1">
    <property type="nucleotide sequence ID" value="NZ_JAJUOS010000003.1"/>
</dbReference>
<sequence length="173" mass="19099">MRRDYAQGEVTAETRVPRRARRRGTGDNPEITVSEIEALDRAALSTLWTDLFGEAVPAKMSQPILRRFIAFEIQAQAEGGLPTSLVGRLARIAAGDDRRATPELRSGSRLLREWSGTTHVVELTENGFLWDGVRHRSLSAIARAITGARWSGLRFFGLTDASVAPAKRKVRSS</sequence>
<dbReference type="Pfam" id="PF11149">
    <property type="entry name" value="DUF2924"/>
    <property type="match status" value="1"/>
</dbReference>
<protein>
    <submittedName>
        <fullName evidence="2">DUF2924 domain-containing protein</fullName>
    </submittedName>
</protein>
<dbReference type="EMBL" id="JAJUOS010000003">
    <property type="protein sequence ID" value="MCE5972780.1"/>
    <property type="molecule type" value="Genomic_DNA"/>
</dbReference>